<dbReference type="Proteomes" id="UP000501130">
    <property type="component" value="Chromosome"/>
</dbReference>
<keyword evidence="4" id="KW-0804">Transcription</keyword>
<evidence type="ECO:0000256" key="2">
    <source>
        <dbReference type="ARBA" id="ARBA00023015"/>
    </source>
</evidence>
<feature type="domain" description="HTH lysR-type" evidence="6">
    <location>
        <begin position="1"/>
        <end position="59"/>
    </location>
</feature>
<evidence type="ECO:0000256" key="4">
    <source>
        <dbReference type="ARBA" id="ARBA00023163"/>
    </source>
</evidence>
<dbReference type="InterPro" id="IPR000847">
    <property type="entry name" value="LysR_HTH_N"/>
</dbReference>
<proteinExistence type="inferred from homology"/>
<dbReference type="InterPro" id="IPR036390">
    <property type="entry name" value="WH_DNA-bd_sf"/>
</dbReference>
<gene>
    <name evidence="7" type="ORF">HKT17_11185</name>
</gene>
<dbReference type="Gene3D" id="3.40.190.290">
    <property type="match status" value="1"/>
</dbReference>
<protein>
    <submittedName>
        <fullName evidence="7">LysR family transcriptional regulator</fullName>
    </submittedName>
</protein>
<keyword evidence="3" id="KW-0238">DNA-binding</keyword>
<dbReference type="InterPro" id="IPR005119">
    <property type="entry name" value="LysR_subst-bd"/>
</dbReference>
<feature type="coiled-coil region" evidence="5">
    <location>
        <begin position="69"/>
        <end position="96"/>
    </location>
</feature>
<dbReference type="SUPFAM" id="SSF46785">
    <property type="entry name" value="Winged helix' DNA-binding domain"/>
    <property type="match status" value="1"/>
</dbReference>
<keyword evidence="2" id="KW-0805">Transcription regulation</keyword>
<dbReference type="SUPFAM" id="SSF53850">
    <property type="entry name" value="Periplasmic binding protein-like II"/>
    <property type="match status" value="1"/>
</dbReference>
<evidence type="ECO:0000256" key="3">
    <source>
        <dbReference type="ARBA" id="ARBA00023125"/>
    </source>
</evidence>
<evidence type="ECO:0000256" key="1">
    <source>
        <dbReference type="ARBA" id="ARBA00009437"/>
    </source>
</evidence>
<dbReference type="InterPro" id="IPR036388">
    <property type="entry name" value="WH-like_DNA-bd_sf"/>
</dbReference>
<accession>A0ABX6N730</accession>
<keyword evidence="5" id="KW-0175">Coiled coil</keyword>
<dbReference type="Pfam" id="PF00126">
    <property type="entry name" value="HTH_1"/>
    <property type="match status" value="1"/>
</dbReference>
<dbReference type="PANTHER" id="PTHR30537:SF80">
    <property type="entry name" value="TRANSCRIPTIONAL REGULATOR"/>
    <property type="match status" value="1"/>
</dbReference>
<organism evidence="7 8">
    <name type="scientific">Limnobacter profundi</name>
    <dbReference type="NCBI Taxonomy" id="2732163"/>
    <lineage>
        <taxon>Bacteria</taxon>
        <taxon>Pseudomonadati</taxon>
        <taxon>Pseudomonadota</taxon>
        <taxon>Betaproteobacteria</taxon>
        <taxon>Burkholderiales</taxon>
        <taxon>Burkholderiaceae</taxon>
        <taxon>Limnobacter</taxon>
    </lineage>
</organism>
<dbReference type="InterPro" id="IPR058163">
    <property type="entry name" value="LysR-type_TF_proteobact-type"/>
</dbReference>
<dbReference type="PRINTS" id="PR00039">
    <property type="entry name" value="HTHLYSR"/>
</dbReference>
<dbReference type="EMBL" id="CP053084">
    <property type="protein sequence ID" value="QJR30229.1"/>
    <property type="molecule type" value="Genomic_DNA"/>
</dbReference>
<reference evidence="7 8" key="1">
    <citation type="submission" date="2020-05" db="EMBL/GenBank/DDBJ databases">
        <title>Compete genome of Limnobacter sp. SAORIC-580.</title>
        <authorList>
            <person name="Song J."/>
            <person name="Cho J.-C."/>
        </authorList>
    </citation>
    <scope>NUCLEOTIDE SEQUENCE [LARGE SCALE GENOMIC DNA]</scope>
    <source>
        <strain evidence="7 8">SAORIC-580</strain>
    </source>
</reference>
<name>A0ABX6N730_9BURK</name>
<dbReference type="PROSITE" id="PS50931">
    <property type="entry name" value="HTH_LYSR"/>
    <property type="match status" value="1"/>
</dbReference>
<comment type="similarity">
    <text evidence="1">Belongs to the LysR transcriptional regulatory family.</text>
</comment>
<sequence>MDRLRLMETFVRVVETGNFSAVARQAHTTQSAISKQVQALEADVGVLLLVRSTRSHSLTEAGRLYYQRCRQVLDTLEEARSEVHRAEHEVSGLLRVAAPVAFGRIHIVPRLAAFYARYPKMRIDLQLDDSFVDLVAAGIDVAFRVGELKDSRLIARRIGSVARAVIVSSSYLARHGAPQKPDDLSEHNCLLYTGIDNFNEWTFYGSKDKAITVRVGSNFQSNSSEAIRQGVLEGLGICYSPTWIYGRDIREGSVNTILNNYKPSTLPLNVVYQPERRPSIKISSFVDFFTEAFNQDPDLSTAIRSYKA</sequence>
<dbReference type="Gene3D" id="1.10.10.10">
    <property type="entry name" value="Winged helix-like DNA-binding domain superfamily/Winged helix DNA-binding domain"/>
    <property type="match status" value="1"/>
</dbReference>
<evidence type="ECO:0000313" key="7">
    <source>
        <dbReference type="EMBL" id="QJR30229.1"/>
    </source>
</evidence>
<dbReference type="Pfam" id="PF03466">
    <property type="entry name" value="LysR_substrate"/>
    <property type="match status" value="1"/>
</dbReference>
<evidence type="ECO:0000256" key="5">
    <source>
        <dbReference type="SAM" id="Coils"/>
    </source>
</evidence>
<keyword evidence="8" id="KW-1185">Reference proteome</keyword>
<evidence type="ECO:0000259" key="6">
    <source>
        <dbReference type="PROSITE" id="PS50931"/>
    </source>
</evidence>
<evidence type="ECO:0000313" key="8">
    <source>
        <dbReference type="Proteomes" id="UP000501130"/>
    </source>
</evidence>
<dbReference type="CDD" id="cd08422">
    <property type="entry name" value="PBP2_CrgA_like"/>
    <property type="match status" value="1"/>
</dbReference>
<dbReference type="RefSeq" id="WP_171100123.1">
    <property type="nucleotide sequence ID" value="NZ_CP053084.1"/>
</dbReference>
<dbReference type="PANTHER" id="PTHR30537">
    <property type="entry name" value="HTH-TYPE TRANSCRIPTIONAL REGULATOR"/>
    <property type="match status" value="1"/>
</dbReference>